<proteinExistence type="predicted"/>
<reference evidence="4" key="1">
    <citation type="submission" date="2020-10" db="EMBL/GenBank/DDBJ databases">
        <title>Taxonomic study of unclassified bacteria belonging to the class Ktedonobacteria.</title>
        <authorList>
            <person name="Yabe S."/>
            <person name="Wang C.M."/>
            <person name="Zheng Y."/>
            <person name="Sakai Y."/>
            <person name="Cavaletti L."/>
            <person name="Monciardini P."/>
            <person name="Donadio S."/>
        </authorList>
    </citation>
    <scope>NUCLEOTIDE SEQUENCE</scope>
    <source>
        <strain evidence="4">SOSP1-1</strain>
    </source>
</reference>
<comment type="caution">
    <text evidence="4">The sequence shown here is derived from an EMBL/GenBank/DDBJ whole genome shotgun (WGS) entry which is preliminary data.</text>
</comment>
<feature type="compositionally biased region" description="Low complexity" evidence="1">
    <location>
        <begin position="120"/>
        <end position="130"/>
    </location>
</feature>
<evidence type="ECO:0000313" key="4">
    <source>
        <dbReference type="EMBL" id="GHO45504.1"/>
    </source>
</evidence>
<feature type="compositionally biased region" description="Pro residues" evidence="1">
    <location>
        <begin position="131"/>
        <end position="155"/>
    </location>
</feature>
<feature type="domain" description="Zinc-ribbon" evidence="3">
    <location>
        <begin position="2"/>
        <end position="22"/>
    </location>
</feature>
<feature type="compositionally biased region" description="Low complexity" evidence="1">
    <location>
        <begin position="200"/>
        <end position="228"/>
    </location>
</feature>
<dbReference type="Proteomes" id="UP000612362">
    <property type="component" value="Unassembled WGS sequence"/>
</dbReference>
<dbReference type="Pfam" id="PF13240">
    <property type="entry name" value="Zn_Ribbon_1"/>
    <property type="match status" value="1"/>
</dbReference>
<dbReference type="RefSeq" id="WP_220194832.1">
    <property type="nucleotide sequence ID" value="NZ_BNJF01000001.1"/>
</dbReference>
<keyword evidence="2" id="KW-0812">Transmembrane</keyword>
<protein>
    <recommendedName>
        <fullName evidence="3">Zinc-ribbon domain-containing protein</fullName>
    </recommendedName>
</protein>
<organism evidence="4 5">
    <name type="scientific">Ktedonospora formicarum</name>
    <dbReference type="NCBI Taxonomy" id="2778364"/>
    <lineage>
        <taxon>Bacteria</taxon>
        <taxon>Bacillati</taxon>
        <taxon>Chloroflexota</taxon>
        <taxon>Ktedonobacteria</taxon>
        <taxon>Ktedonobacterales</taxon>
        <taxon>Ktedonobacteraceae</taxon>
        <taxon>Ktedonospora</taxon>
    </lineage>
</organism>
<evidence type="ECO:0000256" key="1">
    <source>
        <dbReference type="SAM" id="MobiDB-lite"/>
    </source>
</evidence>
<accession>A0A8J3I6B2</accession>
<evidence type="ECO:0000313" key="5">
    <source>
        <dbReference type="Proteomes" id="UP000612362"/>
    </source>
</evidence>
<dbReference type="InterPro" id="IPR026870">
    <property type="entry name" value="Zinc_ribbon_dom"/>
</dbReference>
<name>A0A8J3I6B2_9CHLR</name>
<gene>
    <name evidence="4" type="ORF">KSX_36670</name>
</gene>
<feature type="compositionally biased region" description="Polar residues" evidence="1">
    <location>
        <begin position="83"/>
        <end position="98"/>
    </location>
</feature>
<keyword evidence="2" id="KW-0472">Membrane</keyword>
<dbReference type="EMBL" id="BNJF01000001">
    <property type="protein sequence ID" value="GHO45504.1"/>
    <property type="molecule type" value="Genomic_DNA"/>
</dbReference>
<dbReference type="AlphaFoldDB" id="A0A8J3I6B2"/>
<feature type="region of interest" description="Disordered" evidence="1">
    <location>
        <begin position="37"/>
        <end position="157"/>
    </location>
</feature>
<feature type="transmembrane region" description="Helical" evidence="2">
    <location>
        <begin position="162"/>
        <end position="185"/>
    </location>
</feature>
<keyword evidence="5" id="KW-1185">Reference proteome</keyword>
<keyword evidence="2" id="KW-1133">Transmembrane helix</keyword>
<feature type="region of interest" description="Disordered" evidence="1">
    <location>
        <begin position="200"/>
        <end position="233"/>
    </location>
</feature>
<evidence type="ECO:0000256" key="2">
    <source>
        <dbReference type="SAM" id="Phobius"/>
    </source>
</evidence>
<feature type="compositionally biased region" description="Polar residues" evidence="1">
    <location>
        <begin position="37"/>
        <end position="72"/>
    </location>
</feature>
<sequence>MHCGNCGAKLPQGAQSCPFCGAAASYNNAGGIAPTQMAPSSYPQNQGTPSYTPNAGGQQVDPTVLAQPQTYPNAGGQPGGYYNQGSSSPNNVPSTPYYGSQPGISGANYDQPPMTPNASGANYNPYAGNSAPPPPPTPQPYMPGPGPSYPMPPQPPRKKSNVGLIIGIIAGVLVLACIGASFAAYQGMKNVADNVEKTVTTTVSTPTSTSDSTPEATPTTSDTSQSPSGVPVNPEAAKIITNALTTSGIDSDYKPTNPTTSFTSGSTVYVTYNLHLSGTGLNFDKGDKGYVYAIFYLDKSPIAKGDLPIDRDSDRAYFSYKYSEAGQGQAEIYWCLESTCSDRQLAQVVAFTVS</sequence>
<evidence type="ECO:0000259" key="3">
    <source>
        <dbReference type="Pfam" id="PF13240"/>
    </source>
</evidence>